<feature type="domain" description="AAA+ ATPase" evidence="12">
    <location>
        <begin position="49"/>
        <end position="394"/>
    </location>
</feature>
<dbReference type="GO" id="GO:0005737">
    <property type="term" value="C:cytoplasm"/>
    <property type="evidence" value="ECO:0007669"/>
    <property type="project" value="UniProtKB-SubCell"/>
</dbReference>
<dbReference type="GO" id="GO:0006302">
    <property type="term" value="P:double-strand break repair"/>
    <property type="evidence" value="ECO:0007669"/>
    <property type="project" value="TreeGrafter"/>
</dbReference>
<dbReference type="PROSITE" id="PS00617">
    <property type="entry name" value="RECF_1"/>
    <property type="match status" value="1"/>
</dbReference>
<keyword evidence="4 9" id="KW-0963">Cytoplasm</keyword>
<proteinExistence type="inferred from homology"/>
<gene>
    <name evidence="9" type="primary">recF</name>
    <name evidence="13" type="ORF">SAMN06297251_11762</name>
</gene>
<keyword evidence="14" id="KW-1185">Reference proteome</keyword>
<evidence type="ECO:0000256" key="1">
    <source>
        <dbReference type="ARBA" id="ARBA00004496"/>
    </source>
</evidence>
<dbReference type="InterPro" id="IPR027417">
    <property type="entry name" value="P-loop_NTPase"/>
</dbReference>
<evidence type="ECO:0000256" key="9">
    <source>
        <dbReference type="HAMAP-Rule" id="MF_00365"/>
    </source>
</evidence>
<dbReference type="PANTHER" id="PTHR32182">
    <property type="entry name" value="DNA REPLICATION AND REPAIR PROTEIN RECF"/>
    <property type="match status" value="1"/>
</dbReference>
<dbReference type="Gene3D" id="1.20.1050.90">
    <property type="entry name" value="RecF/RecN/SMC, N-terminal domain"/>
    <property type="match status" value="1"/>
</dbReference>
<dbReference type="InterPro" id="IPR018078">
    <property type="entry name" value="DNA-binding_RecF_CS"/>
</dbReference>
<evidence type="ECO:0000313" key="14">
    <source>
        <dbReference type="Proteomes" id="UP000192656"/>
    </source>
</evidence>
<reference evidence="13 14" key="1">
    <citation type="submission" date="2017-04" db="EMBL/GenBank/DDBJ databases">
        <authorList>
            <person name="Afonso C.L."/>
            <person name="Miller P.J."/>
            <person name="Scott M.A."/>
            <person name="Spackman E."/>
            <person name="Goraichik I."/>
            <person name="Dimitrov K.M."/>
            <person name="Suarez D.L."/>
            <person name="Swayne D.E."/>
        </authorList>
    </citation>
    <scope>NUCLEOTIDE SEQUENCE [LARGE SCALE GENOMIC DNA]</scope>
    <source>
        <strain evidence="13 14">CGMCC 1.10972</strain>
    </source>
</reference>
<protein>
    <recommendedName>
        <fullName evidence="3 9">DNA replication and repair protein RecF</fullName>
    </recommendedName>
</protein>
<feature type="region of interest" description="Disordered" evidence="11">
    <location>
        <begin position="1"/>
        <end position="21"/>
    </location>
</feature>
<evidence type="ECO:0000256" key="10">
    <source>
        <dbReference type="RuleBase" id="RU000578"/>
    </source>
</evidence>
<keyword evidence="6 9" id="KW-0547">Nucleotide-binding</keyword>
<dbReference type="NCBIfam" id="TIGR00611">
    <property type="entry name" value="recf"/>
    <property type="match status" value="1"/>
</dbReference>
<dbReference type="GO" id="GO:0000731">
    <property type="term" value="P:DNA synthesis involved in DNA repair"/>
    <property type="evidence" value="ECO:0007669"/>
    <property type="project" value="TreeGrafter"/>
</dbReference>
<dbReference type="InterPro" id="IPR003395">
    <property type="entry name" value="RecF/RecN/SMC_N"/>
</dbReference>
<evidence type="ECO:0000256" key="11">
    <source>
        <dbReference type="SAM" id="MobiDB-lite"/>
    </source>
</evidence>
<keyword evidence="5 9" id="KW-0235">DNA replication</keyword>
<dbReference type="InterPro" id="IPR003593">
    <property type="entry name" value="AAA+_ATPase"/>
</dbReference>
<dbReference type="GO" id="GO:0005524">
    <property type="term" value="F:ATP binding"/>
    <property type="evidence" value="ECO:0007669"/>
    <property type="project" value="UniProtKB-UniRule"/>
</dbReference>
<evidence type="ECO:0000256" key="2">
    <source>
        <dbReference type="ARBA" id="ARBA00008016"/>
    </source>
</evidence>
<evidence type="ECO:0000313" key="13">
    <source>
        <dbReference type="EMBL" id="SMD00200.1"/>
    </source>
</evidence>
<evidence type="ECO:0000256" key="8">
    <source>
        <dbReference type="ARBA" id="ARBA00023125"/>
    </source>
</evidence>
<sequence length="403" mass="43355">MTIEEDQAEKTGSMSGEGAGRATLPPANGIASLRLFDFRNYAALDLAFDKRFVVFAGANGAGKTNLLEAISLLSPGRGLRRAAYGDMARKDGAGAFSIRADIEKDGDVLRVLTGVRNEPGSAAARTVKIDQTQARSADELLDLLRIVWLTPAMDGLFTGPAGDRRRFLDRMVLAIDPVHGRRAVDFERAMRSRNKLLSEDRLDDRWLTGIEAQMAELGVAMAIARENLVAHLKTSGAAFDRAKAAFPQAGLDLQSGLADPDLSGPAVETEDRYRERLARERYRDRAAGRTLEGPHRADLLVTHWEKAMPAGLSSTGEQKALLVGLVLAHARLTAHLSGLAPILCLDEIAAHLDQSRRASLFDLIGELGGQAFMTGTDASLFDALGQRAQMVAVSEGAVQTLSS</sequence>
<dbReference type="GO" id="GO:0003697">
    <property type="term" value="F:single-stranded DNA binding"/>
    <property type="evidence" value="ECO:0007669"/>
    <property type="project" value="UniProtKB-UniRule"/>
</dbReference>
<keyword evidence="7 9" id="KW-0067">ATP-binding</keyword>
<keyword evidence="9 10" id="KW-0227">DNA damage</keyword>
<dbReference type="AlphaFoldDB" id="A0A1W2DRW1"/>
<dbReference type="GO" id="GO:0006260">
    <property type="term" value="P:DNA replication"/>
    <property type="evidence" value="ECO:0007669"/>
    <property type="project" value="UniProtKB-UniRule"/>
</dbReference>
<dbReference type="EMBL" id="FWXR01000017">
    <property type="protein sequence ID" value="SMD00200.1"/>
    <property type="molecule type" value="Genomic_DNA"/>
</dbReference>
<evidence type="ECO:0000259" key="12">
    <source>
        <dbReference type="SMART" id="SM00382"/>
    </source>
</evidence>
<evidence type="ECO:0000256" key="4">
    <source>
        <dbReference type="ARBA" id="ARBA00022490"/>
    </source>
</evidence>
<name>A0A1W2DRW1_9HYPH</name>
<comment type="function">
    <text evidence="9 10">The RecF protein is involved in DNA metabolism; it is required for DNA replication and normal SOS inducibility. RecF binds preferentially to single-stranded, linear DNA. It also seems to bind ATP.</text>
</comment>
<dbReference type="Pfam" id="PF02463">
    <property type="entry name" value="SMC_N"/>
    <property type="match status" value="1"/>
</dbReference>
<organism evidence="13 14">
    <name type="scientific">Fulvimarina manganoxydans</name>
    <dbReference type="NCBI Taxonomy" id="937218"/>
    <lineage>
        <taxon>Bacteria</taxon>
        <taxon>Pseudomonadati</taxon>
        <taxon>Pseudomonadota</taxon>
        <taxon>Alphaproteobacteria</taxon>
        <taxon>Hyphomicrobiales</taxon>
        <taxon>Aurantimonadaceae</taxon>
        <taxon>Fulvimarina</taxon>
    </lineage>
</organism>
<evidence type="ECO:0000256" key="5">
    <source>
        <dbReference type="ARBA" id="ARBA00022705"/>
    </source>
</evidence>
<comment type="subcellular location">
    <subcellularLocation>
        <location evidence="1 9 10">Cytoplasm</location>
    </subcellularLocation>
</comment>
<evidence type="ECO:0000256" key="3">
    <source>
        <dbReference type="ARBA" id="ARBA00020170"/>
    </source>
</evidence>
<dbReference type="PROSITE" id="PS00618">
    <property type="entry name" value="RECF_2"/>
    <property type="match status" value="1"/>
</dbReference>
<dbReference type="PANTHER" id="PTHR32182:SF0">
    <property type="entry name" value="DNA REPLICATION AND REPAIR PROTEIN RECF"/>
    <property type="match status" value="1"/>
</dbReference>
<dbReference type="GO" id="GO:0009432">
    <property type="term" value="P:SOS response"/>
    <property type="evidence" value="ECO:0007669"/>
    <property type="project" value="UniProtKB-UniRule"/>
</dbReference>
<dbReference type="Proteomes" id="UP000192656">
    <property type="component" value="Unassembled WGS sequence"/>
</dbReference>
<dbReference type="STRING" id="937218.SAMN06297251_11762"/>
<dbReference type="InterPro" id="IPR042174">
    <property type="entry name" value="RecF_2"/>
</dbReference>
<dbReference type="SMART" id="SM00382">
    <property type="entry name" value="AAA"/>
    <property type="match status" value="1"/>
</dbReference>
<dbReference type="Gene3D" id="3.40.50.300">
    <property type="entry name" value="P-loop containing nucleotide triphosphate hydrolases"/>
    <property type="match status" value="1"/>
</dbReference>
<dbReference type="SUPFAM" id="SSF52540">
    <property type="entry name" value="P-loop containing nucleoside triphosphate hydrolases"/>
    <property type="match status" value="1"/>
</dbReference>
<comment type="similarity">
    <text evidence="2 9 10">Belongs to the RecF family.</text>
</comment>
<evidence type="ECO:0000256" key="6">
    <source>
        <dbReference type="ARBA" id="ARBA00022741"/>
    </source>
</evidence>
<keyword evidence="9 10" id="KW-0742">SOS response</keyword>
<dbReference type="HAMAP" id="MF_00365">
    <property type="entry name" value="RecF"/>
    <property type="match status" value="1"/>
</dbReference>
<evidence type="ECO:0000256" key="7">
    <source>
        <dbReference type="ARBA" id="ARBA00022840"/>
    </source>
</evidence>
<keyword evidence="8 9" id="KW-0238">DNA-binding</keyword>
<accession>A0A1W2DRW1</accession>
<dbReference type="InterPro" id="IPR001238">
    <property type="entry name" value="DNA-binding_RecF"/>
</dbReference>
<keyword evidence="9 10" id="KW-0234">DNA repair</keyword>
<feature type="binding site" evidence="9">
    <location>
        <begin position="57"/>
        <end position="64"/>
    </location>
    <ligand>
        <name>ATP</name>
        <dbReference type="ChEBI" id="CHEBI:30616"/>
    </ligand>
</feature>